<dbReference type="Proteomes" id="UP000245464">
    <property type="component" value="Chromosome 5"/>
</dbReference>
<evidence type="ECO:0000313" key="2">
    <source>
        <dbReference type="EMBL" id="KAI1510017.1"/>
    </source>
</evidence>
<gene>
    <name evidence="2" type="ORF">Ptr86124_011055</name>
    <name evidence="1" type="ORF">PtrM4_101330</name>
</gene>
<comment type="caution">
    <text evidence="1">The sequence shown here is derived from an EMBL/GenBank/DDBJ whole genome shotgun (WGS) entry which is preliminary data.</text>
</comment>
<reference evidence="4" key="4">
    <citation type="journal article" date="2022" name="Microb. Genom.">
        <title>A global pangenome for the wheat fungal pathogen Pyrenophora tritici-repentis and prediction of effector protein structural homology.</title>
        <authorList>
            <person name="Moolhuijzen P.M."/>
            <person name="See P.T."/>
            <person name="Shi G."/>
            <person name="Powell H.R."/>
            <person name="Cockram J."/>
            <person name="Jorgensen L.N."/>
            <person name="Benslimane H."/>
            <person name="Strelkov S.E."/>
            <person name="Turner J."/>
            <person name="Liu Z."/>
            <person name="Moffat C.S."/>
        </authorList>
    </citation>
    <scope>NUCLEOTIDE SEQUENCE [LARGE SCALE GENOMIC DNA]</scope>
</reference>
<proteinExistence type="predicted"/>
<reference evidence="1" key="1">
    <citation type="journal article" date="2018" name="BMC Genomics">
        <title>Comparative genomics of the wheat fungal pathogen Pyrenophora tritici-repentis reveals chromosomal variations and genome plasticity.</title>
        <authorList>
            <person name="Moolhuijzen P."/>
            <person name="See P.T."/>
            <person name="Hane J.K."/>
            <person name="Shi G."/>
            <person name="Liu Z."/>
            <person name="Oliver R.P."/>
            <person name="Moffat C.S."/>
        </authorList>
    </citation>
    <scope>NUCLEOTIDE SEQUENCE [LARGE SCALE GENOMIC DNA]</scope>
    <source>
        <strain evidence="1">M4</strain>
    </source>
</reference>
<accession>A0A2W1I004</accession>
<name>A0A2W1I004_9PLEO</name>
<evidence type="ECO:0000313" key="3">
    <source>
        <dbReference type="Proteomes" id="UP000245464"/>
    </source>
</evidence>
<dbReference type="AlphaFoldDB" id="A0A2W1I004"/>
<dbReference type="EMBL" id="NQIK02000005">
    <property type="protein sequence ID" value="KAF7570131.1"/>
    <property type="molecule type" value="Genomic_DNA"/>
</dbReference>
<reference evidence="2" key="2">
    <citation type="submission" date="2021-05" db="EMBL/GenBank/DDBJ databases">
        <authorList>
            <person name="Moolhuijzen P.M."/>
            <person name="Moffat C.S."/>
        </authorList>
    </citation>
    <scope>NUCLEOTIDE SEQUENCE</scope>
    <source>
        <strain evidence="2">86-124</strain>
    </source>
</reference>
<reference evidence="2" key="3">
    <citation type="journal article" date="2022" name="bioRxiv">
        <title>A global pangenome for the wheat fungal pathogen Pyrenophora tritici-repentis and prediction of effector protein structural homology.</title>
        <authorList>
            <person name="Moolhuijzen P."/>
            <person name="See P.T."/>
            <person name="Shi G."/>
            <person name="Powell H.R."/>
            <person name="Cockram J."/>
            <person name="Jorgensen L.N."/>
            <person name="Benslimane H."/>
            <person name="Strelkov S.E."/>
            <person name="Turner J."/>
            <person name="Liu Z."/>
            <person name="Moffat C.S."/>
        </authorList>
    </citation>
    <scope>NUCLEOTIDE SEQUENCE</scope>
    <source>
        <strain evidence="2">86-124</strain>
    </source>
</reference>
<dbReference type="Proteomes" id="UP000249757">
    <property type="component" value="Unassembled WGS sequence"/>
</dbReference>
<organism evidence="1 3">
    <name type="scientific">Pyrenophora tritici-repentis</name>
    <dbReference type="NCBI Taxonomy" id="45151"/>
    <lineage>
        <taxon>Eukaryota</taxon>
        <taxon>Fungi</taxon>
        <taxon>Dikarya</taxon>
        <taxon>Ascomycota</taxon>
        <taxon>Pezizomycotina</taxon>
        <taxon>Dothideomycetes</taxon>
        <taxon>Pleosporomycetidae</taxon>
        <taxon>Pleosporales</taxon>
        <taxon>Pleosporineae</taxon>
        <taxon>Pleosporaceae</taxon>
        <taxon>Pyrenophora</taxon>
    </lineage>
</organism>
<evidence type="ECO:0000313" key="1">
    <source>
        <dbReference type="EMBL" id="KAF7570131.1"/>
    </source>
</evidence>
<evidence type="ECO:0000313" key="4">
    <source>
        <dbReference type="Proteomes" id="UP000249757"/>
    </source>
</evidence>
<dbReference type="EMBL" id="NRDI02000018">
    <property type="protein sequence ID" value="KAI1510017.1"/>
    <property type="molecule type" value="Genomic_DNA"/>
</dbReference>
<protein>
    <submittedName>
        <fullName evidence="1">Uncharacterized protein</fullName>
    </submittedName>
</protein>
<dbReference type="OrthoDB" id="2851338at2759"/>
<keyword evidence="4" id="KW-1185">Reference proteome</keyword>
<dbReference type="OMA" id="YARTNAQ"/>
<sequence length="287" mass="32436">MSISAIQGPGILFVRSRISPASENILNEPTFLRWYDDEHIPEVISTSSIRFAFRYVDVNKTSPTGDLQNPKPFLACYPMQDLAFTLSDEFKKIGVKSSILPGSGVIYDFADMDVSYLGFLGATPRKDGDGGGHAQYILSSGVRPEKERGLDSIHAFFHQVHPPWFSPCTSISTFNIFSRQQTSILSQSPHFIRTLRYKLLYARTNAQSRALKGLPTTDEPHPEPCTWLAIHEFSRSPDRIRADLNSEPETEWGRTEIEVHVWKLDRMHAGDMTAEVMYTRSKHPSSN</sequence>